<evidence type="ECO:0000256" key="1">
    <source>
        <dbReference type="ARBA" id="ARBA00004651"/>
    </source>
</evidence>
<protein>
    <recommendedName>
        <fullName evidence="8">ATP synthase protein I</fullName>
    </recommendedName>
</protein>
<evidence type="ECO:0000256" key="5">
    <source>
        <dbReference type="ARBA" id="ARBA00023136"/>
    </source>
</evidence>
<evidence type="ECO:0008006" key="8">
    <source>
        <dbReference type="Google" id="ProtNLM"/>
    </source>
</evidence>
<feature type="transmembrane region" description="Helical" evidence="6">
    <location>
        <begin position="82"/>
        <end position="99"/>
    </location>
</feature>
<comment type="subcellular location">
    <subcellularLocation>
        <location evidence="1">Cell membrane</location>
        <topology evidence="1">Multi-pass membrane protein</topology>
    </subcellularLocation>
</comment>
<keyword evidence="2" id="KW-1003">Cell membrane</keyword>
<feature type="transmembrane region" description="Helical" evidence="6">
    <location>
        <begin position="105"/>
        <end position="127"/>
    </location>
</feature>
<gene>
    <name evidence="7" type="ORF">MGWOODY_XGa82</name>
</gene>
<accession>A0A160TSS6</accession>
<dbReference type="EMBL" id="CZRL01000032">
    <property type="protein sequence ID" value="CUS50470.1"/>
    <property type="molecule type" value="Genomic_DNA"/>
</dbReference>
<evidence type="ECO:0000256" key="3">
    <source>
        <dbReference type="ARBA" id="ARBA00022692"/>
    </source>
</evidence>
<keyword evidence="5 6" id="KW-0472">Membrane</keyword>
<dbReference type="AlphaFoldDB" id="A0A160TSS6"/>
<organism evidence="7">
    <name type="scientific">hydrothermal vent metagenome</name>
    <dbReference type="NCBI Taxonomy" id="652676"/>
    <lineage>
        <taxon>unclassified sequences</taxon>
        <taxon>metagenomes</taxon>
        <taxon>ecological metagenomes</taxon>
    </lineage>
</organism>
<dbReference type="Pfam" id="PF03899">
    <property type="entry name" value="ATP-synt_I"/>
    <property type="match status" value="1"/>
</dbReference>
<evidence type="ECO:0000256" key="6">
    <source>
        <dbReference type="SAM" id="Phobius"/>
    </source>
</evidence>
<feature type="transmembrane region" description="Helical" evidence="6">
    <location>
        <begin position="18"/>
        <end position="36"/>
    </location>
</feature>
<keyword evidence="3 6" id="KW-0812">Transmembrane</keyword>
<evidence type="ECO:0000256" key="2">
    <source>
        <dbReference type="ARBA" id="ARBA00022475"/>
    </source>
</evidence>
<sequence>MIETIDCVLGGNMLRRMLVAQCGVTALLALALWLFGPNLLHSALLGAGIGVAGNGYAAWRVFAGSRSKNGSVAMFELYRAEFGKLVIIGVLCGCAFIALEDLNFAAFLGGLVLVTLASVVAAATNTVELPEQLGRQI</sequence>
<keyword evidence="4 6" id="KW-1133">Transmembrane helix</keyword>
<evidence type="ECO:0000313" key="7">
    <source>
        <dbReference type="EMBL" id="CUS50470.1"/>
    </source>
</evidence>
<reference evidence="7" key="1">
    <citation type="submission" date="2015-10" db="EMBL/GenBank/DDBJ databases">
        <authorList>
            <person name="Gilbert D.G."/>
        </authorList>
    </citation>
    <scope>NUCLEOTIDE SEQUENCE</scope>
</reference>
<feature type="transmembrane region" description="Helical" evidence="6">
    <location>
        <begin position="42"/>
        <end position="62"/>
    </location>
</feature>
<dbReference type="InterPro" id="IPR005598">
    <property type="entry name" value="ATP_synth_I"/>
</dbReference>
<name>A0A160TSS6_9ZZZZ</name>
<proteinExistence type="predicted"/>
<evidence type="ECO:0000256" key="4">
    <source>
        <dbReference type="ARBA" id="ARBA00022989"/>
    </source>
</evidence>
<dbReference type="GO" id="GO:0005886">
    <property type="term" value="C:plasma membrane"/>
    <property type="evidence" value="ECO:0007669"/>
    <property type="project" value="UniProtKB-SubCell"/>
</dbReference>